<dbReference type="GeneID" id="87903172"/>
<evidence type="ECO:0000313" key="2">
    <source>
        <dbReference type="EMBL" id="KAK4655937.1"/>
    </source>
</evidence>
<proteinExistence type="predicted"/>
<evidence type="ECO:0000256" key="1">
    <source>
        <dbReference type="SAM" id="MobiDB-lite"/>
    </source>
</evidence>
<feature type="region of interest" description="Disordered" evidence="1">
    <location>
        <begin position="69"/>
        <end position="92"/>
    </location>
</feature>
<organism evidence="2 3">
    <name type="scientific">Podospora pseudocomata</name>
    <dbReference type="NCBI Taxonomy" id="2093779"/>
    <lineage>
        <taxon>Eukaryota</taxon>
        <taxon>Fungi</taxon>
        <taxon>Dikarya</taxon>
        <taxon>Ascomycota</taxon>
        <taxon>Pezizomycotina</taxon>
        <taxon>Sordariomycetes</taxon>
        <taxon>Sordariomycetidae</taxon>
        <taxon>Sordariales</taxon>
        <taxon>Podosporaceae</taxon>
        <taxon>Podospora</taxon>
    </lineage>
</organism>
<accession>A0ABR0GJK2</accession>
<sequence length="123" mass="13781">MTVGISKPGTEDTAPFCMDRTIALPCRGGGLCLQINFTRIVDLASGPDDSVAKMNRAWFQALDPQSFWDDAKKGDDGQNQDYGDDSDTQNYADGYDDGYWVYWGKEKTMSMPLPLSLMFERFV</sequence>
<evidence type="ECO:0000313" key="3">
    <source>
        <dbReference type="Proteomes" id="UP001323405"/>
    </source>
</evidence>
<dbReference type="RefSeq" id="XP_062744912.1">
    <property type="nucleotide sequence ID" value="XM_062883543.1"/>
</dbReference>
<dbReference type="EMBL" id="JAFFHA010000005">
    <property type="protein sequence ID" value="KAK4655937.1"/>
    <property type="molecule type" value="Genomic_DNA"/>
</dbReference>
<name>A0ABR0GJK2_9PEZI</name>
<keyword evidence="3" id="KW-1185">Reference proteome</keyword>
<dbReference type="Proteomes" id="UP001323405">
    <property type="component" value="Unassembled WGS sequence"/>
</dbReference>
<comment type="caution">
    <text evidence="2">The sequence shown here is derived from an EMBL/GenBank/DDBJ whole genome shotgun (WGS) entry which is preliminary data.</text>
</comment>
<gene>
    <name evidence="2" type="ORF">QC762_0055250</name>
</gene>
<reference evidence="2 3" key="1">
    <citation type="journal article" date="2023" name="bioRxiv">
        <title>High-quality genome assemblies of four members of thePodospora anserinaspecies complex.</title>
        <authorList>
            <person name="Ament-Velasquez S.L."/>
            <person name="Vogan A.A."/>
            <person name="Wallerman O."/>
            <person name="Hartmann F."/>
            <person name="Gautier V."/>
            <person name="Silar P."/>
            <person name="Giraud T."/>
            <person name="Johannesson H."/>
        </authorList>
    </citation>
    <scope>NUCLEOTIDE SEQUENCE [LARGE SCALE GENOMIC DNA]</scope>
    <source>
        <strain evidence="2 3">CBS 415.72m</strain>
    </source>
</reference>
<protein>
    <submittedName>
        <fullName evidence="2">Uncharacterized protein</fullName>
    </submittedName>
</protein>